<sequence length="281" mass="31115">MKNTLYILPFALTCAAASIQVSATEQYESCNAILAHNALNAYENTMFFKTKIALKKWVCSSDFSSDDSARNLAKDAARIFSVDGHVGGLNNWKNNNCSEDDKSYQGSKATHALIQSVSLSTVNAWSQCMQQVNNTPLTCHATQVNDLLVVNIDAQSVDGQLVDVTTYTNNLTLELSDPAAAESTVIEPGKLSIKYRLNDKNSGAYFELNGQDNSQPVSCSYEIPTPATLDPEACEVFRKQSFLQGKISAREYDYMKEHDKVPVFDFENGRFIAMYSCKDFL</sequence>
<evidence type="ECO:0000313" key="3">
    <source>
        <dbReference type="Proteomes" id="UP000093366"/>
    </source>
</evidence>
<proteinExistence type="predicted"/>
<gene>
    <name evidence="2" type="ORF">A7985_13320</name>
</gene>
<dbReference type="AlphaFoldDB" id="A0A1C0TPV9"/>
<dbReference type="EMBL" id="MAUJ01000004">
    <property type="protein sequence ID" value="OCQ20778.1"/>
    <property type="molecule type" value="Genomic_DNA"/>
</dbReference>
<organism evidence="2 3">
    <name type="scientific">Pseudoalteromonas luteoviolacea</name>
    <dbReference type="NCBI Taxonomy" id="43657"/>
    <lineage>
        <taxon>Bacteria</taxon>
        <taxon>Pseudomonadati</taxon>
        <taxon>Pseudomonadota</taxon>
        <taxon>Gammaproteobacteria</taxon>
        <taxon>Alteromonadales</taxon>
        <taxon>Pseudoalteromonadaceae</taxon>
        <taxon>Pseudoalteromonas</taxon>
    </lineage>
</organism>
<accession>A0A1C0TPV9</accession>
<feature type="signal peptide" evidence="1">
    <location>
        <begin position="1"/>
        <end position="23"/>
    </location>
</feature>
<reference evidence="3" key="1">
    <citation type="submission" date="2016-07" db="EMBL/GenBank/DDBJ databases">
        <authorList>
            <person name="Florea S."/>
            <person name="Webb J.S."/>
            <person name="Jaromczyk J."/>
            <person name="Schardl C.L."/>
        </authorList>
    </citation>
    <scope>NUCLEOTIDE SEQUENCE [LARGE SCALE GENOMIC DNA]</scope>
    <source>
        <strain evidence="3">IPB1</strain>
    </source>
</reference>
<dbReference type="RefSeq" id="WP_065790961.1">
    <property type="nucleotide sequence ID" value="NZ_JAGJED010000005.1"/>
</dbReference>
<protein>
    <submittedName>
        <fullName evidence="2">Uncharacterized protein</fullName>
    </submittedName>
</protein>
<dbReference type="Proteomes" id="UP000093366">
    <property type="component" value="Unassembled WGS sequence"/>
</dbReference>
<evidence type="ECO:0000256" key="1">
    <source>
        <dbReference type="SAM" id="SignalP"/>
    </source>
</evidence>
<comment type="caution">
    <text evidence="2">The sequence shown here is derived from an EMBL/GenBank/DDBJ whole genome shotgun (WGS) entry which is preliminary data.</text>
</comment>
<feature type="chain" id="PRO_5008646173" evidence="1">
    <location>
        <begin position="24"/>
        <end position="281"/>
    </location>
</feature>
<name>A0A1C0TPV9_9GAMM</name>
<dbReference type="OrthoDB" id="8560623at2"/>
<evidence type="ECO:0000313" key="2">
    <source>
        <dbReference type="EMBL" id="OCQ20778.1"/>
    </source>
</evidence>
<keyword evidence="1" id="KW-0732">Signal</keyword>